<dbReference type="AlphaFoldDB" id="A0A0L6JJF1"/>
<gene>
    <name evidence="1" type="ORF">Bccel_0807</name>
</gene>
<evidence type="ECO:0000313" key="2">
    <source>
        <dbReference type="Proteomes" id="UP000036923"/>
    </source>
</evidence>
<protein>
    <recommendedName>
        <fullName evidence="3">SipW-cognate class signal peptide</fullName>
    </recommendedName>
</protein>
<organism evidence="1 2">
    <name type="scientific">Pseudobacteroides cellulosolvens ATCC 35603 = DSM 2933</name>
    <dbReference type="NCBI Taxonomy" id="398512"/>
    <lineage>
        <taxon>Bacteria</taxon>
        <taxon>Bacillati</taxon>
        <taxon>Bacillota</taxon>
        <taxon>Clostridia</taxon>
        <taxon>Eubacteriales</taxon>
        <taxon>Oscillospiraceae</taxon>
        <taxon>Pseudobacteroides</taxon>
    </lineage>
</organism>
<proteinExistence type="predicted"/>
<dbReference type="eggNOG" id="ENOG503361S">
    <property type="taxonomic scope" value="Bacteria"/>
</dbReference>
<dbReference type="STRING" id="398512.Bccel_0807"/>
<name>A0A0L6JJF1_9FIRM</name>
<dbReference type="EMBL" id="LGTC01000001">
    <property type="protein sequence ID" value="KNY25547.1"/>
    <property type="molecule type" value="Genomic_DNA"/>
</dbReference>
<evidence type="ECO:0008006" key="3">
    <source>
        <dbReference type="Google" id="ProtNLM"/>
    </source>
</evidence>
<keyword evidence="2" id="KW-1185">Reference proteome</keyword>
<comment type="caution">
    <text evidence="1">The sequence shown here is derived from an EMBL/GenBank/DDBJ whole genome shotgun (WGS) entry which is preliminary data.</text>
</comment>
<sequence precursor="true">MRKFNFIAVLLVISVMLTGIGYAAWSQNIQINSTITTGNFDVVWEKPDKASCPADPFVKASIEQDPSDLHTLILTVNNIYPGGEFHFDPKALNVGTIPAKISNVTMVTTNDPDNILPYMEYHGYYAWSQDGSPNSNVKDISGCDWKPLSGIANDLKANKDFMSIKLDPKGWLQFDHGKCIHIRMSDKAPNTTTEGKTLKFKLTFDWVQAVP</sequence>
<dbReference type="Proteomes" id="UP000036923">
    <property type="component" value="Unassembled WGS sequence"/>
</dbReference>
<dbReference type="OrthoDB" id="2026298at2"/>
<reference evidence="2" key="1">
    <citation type="submission" date="2015-07" db="EMBL/GenBank/DDBJ databases">
        <title>Near-Complete Genome Sequence of the Cellulolytic Bacterium Bacteroides (Pseudobacteroides) cellulosolvens ATCC 35603.</title>
        <authorList>
            <person name="Dassa B."/>
            <person name="Utturkar S.M."/>
            <person name="Klingeman D.M."/>
            <person name="Hurt R.A."/>
            <person name="Keller M."/>
            <person name="Xu J."/>
            <person name="Reddy Y.H.K."/>
            <person name="Borovok I."/>
            <person name="Grinberg I.R."/>
            <person name="Lamed R."/>
            <person name="Zhivin O."/>
            <person name="Bayer E.A."/>
            <person name="Brown S.D."/>
        </authorList>
    </citation>
    <scope>NUCLEOTIDE SEQUENCE [LARGE SCALE GENOMIC DNA]</scope>
    <source>
        <strain evidence="2">DSM 2933</strain>
    </source>
</reference>
<dbReference type="RefSeq" id="WP_036941030.1">
    <property type="nucleotide sequence ID" value="NZ_JQKC01000014.1"/>
</dbReference>
<evidence type="ECO:0000313" key="1">
    <source>
        <dbReference type="EMBL" id="KNY25547.1"/>
    </source>
</evidence>
<accession>A0A0L6JJF1</accession>